<evidence type="ECO:0000313" key="2">
    <source>
        <dbReference type="Proteomes" id="UP001227192"/>
    </source>
</evidence>
<dbReference type="AlphaFoldDB" id="A0AAI9TBX0"/>
<name>A0AAI9TBX0_PENTH</name>
<comment type="caution">
    <text evidence="1">The sequence shown here is derived from an EMBL/GenBank/DDBJ whole genome shotgun (WGS) entry which is preliminary data.</text>
</comment>
<organism evidence="1 2">
    <name type="scientific">Penicillium thymicola</name>
    <dbReference type="NCBI Taxonomy" id="293382"/>
    <lineage>
        <taxon>Eukaryota</taxon>
        <taxon>Fungi</taxon>
        <taxon>Dikarya</taxon>
        <taxon>Ascomycota</taxon>
        <taxon>Pezizomycotina</taxon>
        <taxon>Eurotiomycetes</taxon>
        <taxon>Eurotiomycetidae</taxon>
        <taxon>Eurotiales</taxon>
        <taxon>Aspergillaceae</taxon>
        <taxon>Penicillium</taxon>
    </lineage>
</organism>
<gene>
    <name evidence="1" type="ORF">VN97_g8887</name>
</gene>
<reference evidence="1" key="2">
    <citation type="journal article" date="2016" name="Fungal Biol.">
        <title>Ochratoxin A production by Penicillium thymicola.</title>
        <authorList>
            <person name="Nguyen H.D.T."/>
            <person name="McMullin D.R."/>
            <person name="Ponomareva E."/>
            <person name="Riley R."/>
            <person name="Pomraning K.R."/>
            <person name="Baker S.E."/>
            <person name="Seifert K.A."/>
        </authorList>
    </citation>
    <scope>NUCLEOTIDE SEQUENCE</scope>
    <source>
        <strain evidence="1">DAOM 180753</strain>
    </source>
</reference>
<dbReference type="Proteomes" id="UP001227192">
    <property type="component" value="Unassembled WGS sequence"/>
</dbReference>
<accession>A0AAI9TBX0</accession>
<proteinExistence type="predicted"/>
<evidence type="ECO:0000313" key="1">
    <source>
        <dbReference type="EMBL" id="KAJ9484480.1"/>
    </source>
</evidence>
<protein>
    <submittedName>
        <fullName evidence="1">Uncharacterized protein</fullName>
    </submittedName>
</protein>
<keyword evidence="2" id="KW-1185">Reference proteome</keyword>
<sequence length="118" mass="13606">MNPYLRNPYLRCIWMNELNLLISELYPISRDPNLPLRSIYCRNIETTIDISQNWDYLGYKVDPVQLGCRVGKNCNSSQNFDVRLEYGSLGPKQIALVFGYGLVARKTIPPNVRNPNVI</sequence>
<dbReference type="EMBL" id="LACB01000336">
    <property type="protein sequence ID" value="KAJ9484480.1"/>
    <property type="molecule type" value="Genomic_DNA"/>
</dbReference>
<reference evidence="1" key="1">
    <citation type="submission" date="2015-06" db="EMBL/GenBank/DDBJ databases">
        <authorList>
            <person name="Nguyen H."/>
        </authorList>
    </citation>
    <scope>NUCLEOTIDE SEQUENCE</scope>
    <source>
        <strain evidence="1">DAOM 180753</strain>
    </source>
</reference>